<feature type="compositionally biased region" description="Polar residues" evidence="5">
    <location>
        <begin position="1738"/>
        <end position="1763"/>
    </location>
</feature>
<dbReference type="PANTHER" id="PTHR43775">
    <property type="entry name" value="FATTY ACID SYNTHASE"/>
    <property type="match status" value="1"/>
</dbReference>
<evidence type="ECO:0000256" key="4">
    <source>
        <dbReference type="PROSITE-ProRule" id="PRU01363"/>
    </source>
</evidence>
<dbReference type="Pfam" id="PF22621">
    <property type="entry name" value="CurL-like_PKS_C"/>
    <property type="match status" value="1"/>
</dbReference>
<evidence type="ECO:0000256" key="3">
    <source>
        <dbReference type="ARBA" id="ARBA00022679"/>
    </source>
</evidence>
<evidence type="ECO:0000259" key="8">
    <source>
        <dbReference type="PROSITE" id="PS52019"/>
    </source>
</evidence>
<dbReference type="InterPro" id="IPR050091">
    <property type="entry name" value="PKS_NRPS_Biosynth_Enz"/>
</dbReference>
<evidence type="ECO:0000259" key="6">
    <source>
        <dbReference type="PROSITE" id="PS50075"/>
    </source>
</evidence>
<dbReference type="InterPro" id="IPR001031">
    <property type="entry name" value="Thioesterase"/>
</dbReference>
<dbReference type="InterPro" id="IPR049900">
    <property type="entry name" value="PKS_mFAS_DH"/>
</dbReference>
<evidence type="ECO:0000256" key="5">
    <source>
        <dbReference type="SAM" id="MobiDB-lite"/>
    </source>
</evidence>
<dbReference type="InterPro" id="IPR016035">
    <property type="entry name" value="Acyl_Trfase/lysoPLipase"/>
</dbReference>
<accession>A0AAD4PT94</accession>
<dbReference type="InterPro" id="IPR020806">
    <property type="entry name" value="PKS_PP-bd"/>
</dbReference>
<dbReference type="Pfam" id="PF00109">
    <property type="entry name" value="ketoacyl-synt"/>
    <property type="match status" value="1"/>
</dbReference>
<dbReference type="Pfam" id="PF00550">
    <property type="entry name" value="PP-binding"/>
    <property type="match status" value="2"/>
</dbReference>
<dbReference type="Pfam" id="PF00698">
    <property type="entry name" value="Acyl_transf_1"/>
    <property type="match status" value="1"/>
</dbReference>
<dbReference type="Pfam" id="PF16073">
    <property type="entry name" value="SAT"/>
    <property type="match status" value="1"/>
</dbReference>
<dbReference type="PROSITE" id="PS50075">
    <property type="entry name" value="CARRIER"/>
    <property type="match status" value="2"/>
</dbReference>
<dbReference type="InterPro" id="IPR042104">
    <property type="entry name" value="PKS_dehydratase_sf"/>
</dbReference>
<keyword evidence="1" id="KW-0596">Phosphopantetheine</keyword>
<dbReference type="PANTHER" id="PTHR43775:SF37">
    <property type="entry name" value="SI:DKEY-61P9.11"/>
    <property type="match status" value="1"/>
</dbReference>
<dbReference type="CDD" id="cd00833">
    <property type="entry name" value="PKS"/>
    <property type="match status" value="1"/>
</dbReference>
<dbReference type="SUPFAM" id="SSF47336">
    <property type="entry name" value="ACP-like"/>
    <property type="match status" value="2"/>
</dbReference>
<dbReference type="RefSeq" id="XP_046066667.1">
    <property type="nucleotide sequence ID" value="XM_046221110.1"/>
</dbReference>
<dbReference type="Gene3D" id="1.10.1200.10">
    <property type="entry name" value="ACP-like"/>
    <property type="match status" value="2"/>
</dbReference>
<evidence type="ECO:0000313" key="9">
    <source>
        <dbReference type="EMBL" id="KAH8690471.1"/>
    </source>
</evidence>
<dbReference type="InterPro" id="IPR030918">
    <property type="entry name" value="PT_fungal_PKS"/>
</dbReference>
<dbReference type="InterPro" id="IPR018201">
    <property type="entry name" value="Ketoacyl_synth_AS"/>
</dbReference>
<dbReference type="FunFam" id="3.40.366.10:FF:000002">
    <property type="entry name" value="Probable polyketide synthase 2"/>
    <property type="match status" value="1"/>
</dbReference>
<dbReference type="Gene3D" id="3.30.70.3290">
    <property type="match status" value="1"/>
</dbReference>
<feature type="domain" description="Carrier" evidence="6">
    <location>
        <begin position="1773"/>
        <end position="1849"/>
    </location>
</feature>
<dbReference type="InterPro" id="IPR016036">
    <property type="entry name" value="Malonyl_transacylase_ACP-bd"/>
</dbReference>
<sequence>MRRLSQEDRLNVVLLGDQTSNVSSLLRKLLLDAPHSVSQSEFIRDASAALKGAYDRLRPFQREKLPLFKNVHELAKIYQEGNGECHPSIASALLCVTQLLQIFRYFEGRGRRPENNENITVVGLCTGSLVAAAYAASASLDDLKVLAVPTVSMAFQMGLQAATASSMLHEQIPPLRSWSISIPKMTEDEALSALQIYDAGGHLSLRHRCFVSAVGLNSITISGAPPALSRFSESLTASKPNRKPRPLPIFSAYHASHIHTVLDFRSFLQRSGIDPELLACFESRKTILSPLTGLPIESNNALGIFENVVCQTMQAPLRLDLITSNCISYINENNISSVNIDIIGPAPISDSFASTIRSGSKATVSTRDLIALEPGVDEYRPSAAFHRAPLAVVGVSGRFPGADSVESLWNVLEQGLDLHRVVPKDRFDQEKHVDPTGKTKNTSWTPYGCFIERPGDFDPRFFNMSPREALQTDPMQRLALVTAYEALEMSGFVPGRTRSTSLDRVSTFYGQTSDDYRDVNSAQDIGTYFITGGIRAFGPGRINYFFKFRGPSYNVDTACSSSLAAIQLACTSLWSGECDTAVAGGLSVLTSPDLFSGLSRGQFLSKTGSCKTFDNDADGYCRADGIGSVVIKRLADAELDRDNILTVILGAGTNHSADAVSITHPHAETQSTLYRDILQQSGVDPLDVGYIEMHGTGTQAGDGTEMRSVVDVFAPARPVRSTENPLYVGAIKANIGHGEASSGVASLIKSILIFKHNVIPPHVGIKNTINKDFPDLKARNVRIARTKTSFPQTNEKRRTILVNNFSAAGGNTALLIQEPPNPVIENSTEPRPLHAVSVSGHTVSAAKNNLERLIAYLSTNHDVSPIDLSYTTTARRRHHRFRLTVTGSSIDSIKTSLEQKRQSILSAPSTPEEGPSIVFVFTGQGTAFPALAYELYKTSSQFRADIDHFDGIARQQGFPTFLPIIDGSVMDLNSLSPIQTQIGLVCVQVALARLWSSWGVKPTAVLGHSLGEYAALQLSSVLSISDVIFLVGYRARLLETKCEMHSHSMLAVADSPSVLQSVPSNISSRVEIACVNSPSETVFASDKHVIDQLESYFVARGLRCTKLPVPFAFHSAQVDPILDDLEEVASVTNIGAPQIPVISSLFGRILGPKDPIGARYLRRHCREAVQFSSAVTNARDAGLINDSTVFIEVGPHPVCSGMLRSILGNNVQALPTLRRKESPWKVIVGSLASLHDMGFPINWFEYHRDFEKTCRLLTLPAYAFDNKNYWIEYRNDWTLRKGDPLPASHVQNATRQPPKQLPASVHRVVVERYRERDAVAIFETDLSATAIYSAITGHRVNGATLCPSSIYADVALTIADYIQNHPQSGFTLSGHNISSMEVHQPLIIKSSKNDEDRVLRVYARLDQAPHKVKLFYVSVSPDQETETEHATCVVEFEDPEKWLRRWTHEFHLIQDRIKALEALSECGEVSKIATGLAYRLFSSFVDYSPNYRRMERVLLAGGLFEAAANVNLNDRGDDLAFFCSPYWIDALLHISGFVLNANDSVDHEEAAYISHGWETLRFAKAFNPSGNYKTYVRMLPGEKKMMEGNVWILCDEQVVGLVENIRFQRVPRTVLNILLPRLGKDSRPANKAVKSIVKHTQERKSDIIKPSKTESNGRQGGDSFLDLIASELGLASSEILPHDNLSDLGVDSLMSLTLAGRLMETFGLDISHNELMAASSIMDLLGILRQKASGSLQQPINLPNQNVSDNSVTAYRSPGSSETLEPPSFTPASNSSDIVELTRSVILEETGFSAEELEPSTPLSTLGVDSLMSLTVLGRLRESGVELPADFFIKNVTMEEVVQSLSSTSEIENVPNNPIAIYRKEPKPLSPENPRLDSKENNAKVVLLQRRVELSSTKTLFLFPDGSGSPFAYAALGQISKEFDVYGLVCPFINTPENYVCGIEATVRMYLRTIKATQPTGPYYFGGWSVGGVLAFEASKQLVEVGDLVPALFLIDSPCPTVVPPMPTSLIKFLDSIGLFDKLSDTAVSNSGDNRQVLLKHFDATVSNLSLYKPSPICPASAAPQTFIVWAQEGVLKDYEGPNPVLTPPGSSTAIEDWILDDRTNFGSRGWETLLPLQAITAGSVPGNHFTMMATPNISKLSSHLQGVVSAL</sequence>
<reference evidence="9" key="1">
    <citation type="submission" date="2021-12" db="EMBL/GenBank/DDBJ databases">
        <title>Convergent genome expansion in fungi linked to evolution of root-endophyte symbiosis.</title>
        <authorList>
            <consortium name="DOE Joint Genome Institute"/>
            <person name="Ke Y.-H."/>
            <person name="Bonito G."/>
            <person name="Liao H.-L."/>
            <person name="Looney B."/>
            <person name="Rojas-Flechas A."/>
            <person name="Nash J."/>
            <person name="Hameed K."/>
            <person name="Schadt C."/>
            <person name="Martin F."/>
            <person name="Crous P.W."/>
            <person name="Miettinen O."/>
            <person name="Magnuson J.K."/>
            <person name="Labbe J."/>
            <person name="Jacobson D."/>
            <person name="Doktycz M.J."/>
            <person name="Veneault-Fourrey C."/>
            <person name="Kuo A."/>
            <person name="Mondo S."/>
            <person name="Calhoun S."/>
            <person name="Riley R."/>
            <person name="Ohm R."/>
            <person name="LaButti K."/>
            <person name="Andreopoulos B."/>
            <person name="Pangilinan J."/>
            <person name="Nolan M."/>
            <person name="Tritt A."/>
            <person name="Clum A."/>
            <person name="Lipzen A."/>
            <person name="Daum C."/>
            <person name="Barry K."/>
            <person name="Grigoriev I.V."/>
            <person name="Vilgalys R."/>
        </authorList>
    </citation>
    <scope>NUCLEOTIDE SEQUENCE</scope>
    <source>
        <strain evidence="9">PMI_201</strain>
    </source>
</reference>
<dbReference type="GO" id="GO:0004315">
    <property type="term" value="F:3-oxoacyl-[acyl-carrier-protein] synthase activity"/>
    <property type="evidence" value="ECO:0007669"/>
    <property type="project" value="InterPro"/>
</dbReference>
<dbReference type="InterPro" id="IPR009081">
    <property type="entry name" value="PP-bd_ACP"/>
</dbReference>
<dbReference type="SMART" id="SM00825">
    <property type="entry name" value="PKS_KS"/>
    <property type="match status" value="1"/>
</dbReference>
<dbReference type="Pfam" id="PF02801">
    <property type="entry name" value="Ketoacyl-synt_C"/>
    <property type="match status" value="1"/>
</dbReference>
<dbReference type="PROSITE" id="PS52019">
    <property type="entry name" value="PKS_MFAS_DH"/>
    <property type="match status" value="1"/>
</dbReference>
<dbReference type="InterPro" id="IPR032088">
    <property type="entry name" value="SAT"/>
</dbReference>
<dbReference type="SUPFAM" id="SSF52151">
    <property type="entry name" value="FabD/lysophospholipase-like"/>
    <property type="match status" value="1"/>
</dbReference>
<dbReference type="SMART" id="SM00827">
    <property type="entry name" value="PKS_AT"/>
    <property type="match status" value="1"/>
</dbReference>
<dbReference type="SMART" id="SM00823">
    <property type="entry name" value="PKS_PP"/>
    <property type="match status" value="2"/>
</dbReference>
<dbReference type="GO" id="GO:0004312">
    <property type="term" value="F:fatty acid synthase activity"/>
    <property type="evidence" value="ECO:0007669"/>
    <property type="project" value="TreeGrafter"/>
</dbReference>
<dbReference type="GO" id="GO:0031177">
    <property type="term" value="F:phosphopantetheine binding"/>
    <property type="evidence" value="ECO:0007669"/>
    <property type="project" value="InterPro"/>
</dbReference>
<comment type="caution">
    <text evidence="9">The sequence shown here is derived from an EMBL/GenBank/DDBJ whole genome shotgun (WGS) entry which is preliminary data.</text>
</comment>
<dbReference type="Proteomes" id="UP001201262">
    <property type="component" value="Unassembled WGS sequence"/>
</dbReference>
<dbReference type="GO" id="GO:0044550">
    <property type="term" value="P:secondary metabolite biosynthetic process"/>
    <property type="evidence" value="ECO:0007669"/>
    <property type="project" value="TreeGrafter"/>
</dbReference>
<feature type="domain" description="Ketosynthase family 3 (KS3)" evidence="7">
    <location>
        <begin position="387"/>
        <end position="818"/>
    </location>
</feature>
<dbReference type="InterPro" id="IPR049551">
    <property type="entry name" value="PKS_DH_C"/>
</dbReference>
<dbReference type="InterPro" id="IPR001227">
    <property type="entry name" value="Ac_transferase_dom_sf"/>
</dbReference>
<evidence type="ECO:0000256" key="2">
    <source>
        <dbReference type="ARBA" id="ARBA00022553"/>
    </source>
</evidence>
<feature type="domain" description="Carrier" evidence="6">
    <location>
        <begin position="1655"/>
        <end position="1732"/>
    </location>
</feature>
<evidence type="ECO:0000313" key="10">
    <source>
        <dbReference type="Proteomes" id="UP001201262"/>
    </source>
</evidence>
<dbReference type="SUPFAM" id="SSF53474">
    <property type="entry name" value="alpha/beta-Hydrolases"/>
    <property type="match status" value="1"/>
</dbReference>
<dbReference type="InterPro" id="IPR014030">
    <property type="entry name" value="Ketoacyl_synth_N"/>
</dbReference>
<dbReference type="Pfam" id="PF14765">
    <property type="entry name" value="PS-DH"/>
    <property type="match status" value="1"/>
</dbReference>
<dbReference type="GeneID" id="70251397"/>
<dbReference type="InterPro" id="IPR020841">
    <property type="entry name" value="PKS_Beta-ketoAc_synthase_dom"/>
</dbReference>
<dbReference type="SUPFAM" id="SSF55048">
    <property type="entry name" value="Probable ACP-binding domain of malonyl-CoA ACP transacylase"/>
    <property type="match status" value="1"/>
</dbReference>
<dbReference type="InterPro" id="IPR006162">
    <property type="entry name" value="Ppantetheine_attach_site"/>
</dbReference>
<evidence type="ECO:0000259" key="7">
    <source>
        <dbReference type="PROSITE" id="PS52004"/>
    </source>
</evidence>
<feature type="region of interest" description="Disordered" evidence="5">
    <location>
        <begin position="1738"/>
        <end position="1775"/>
    </location>
</feature>
<dbReference type="Gene3D" id="3.40.50.1820">
    <property type="entry name" value="alpha/beta hydrolase"/>
    <property type="match status" value="1"/>
</dbReference>
<feature type="region of interest" description="N-terminal hotdog fold" evidence="4">
    <location>
        <begin position="1306"/>
        <end position="1441"/>
    </location>
</feature>
<feature type="domain" description="PKS/mFAS DH" evidence="8">
    <location>
        <begin position="1306"/>
        <end position="1616"/>
    </location>
</feature>
<dbReference type="InterPro" id="IPR016039">
    <property type="entry name" value="Thiolase-like"/>
</dbReference>
<dbReference type="GO" id="GO:0006633">
    <property type="term" value="P:fatty acid biosynthetic process"/>
    <property type="evidence" value="ECO:0007669"/>
    <property type="project" value="InterPro"/>
</dbReference>
<dbReference type="PROSITE" id="PS00012">
    <property type="entry name" value="PHOSPHOPANTETHEINE"/>
    <property type="match status" value="2"/>
</dbReference>
<keyword evidence="3" id="KW-0808">Transferase</keyword>
<feature type="active site" description="Proton acceptor; for dehydratase activity" evidence="4">
    <location>
        <position position="1338"/>
    </location>
</feature>
<dbReference type="InterPro" id="IPR014043">
    <property type="entry name" value="Acyl_transferase_dom"/>
</dbReference>
<keyword evidence="2" id="KW-0597">Phosphoprotein</keyword>
<dbReference type="Gene3D" id="3.40.366.10">
    <property type="entry name" value="Malonyl-Coenzyme A Acyl Carrier Protein, domain 2"/>
    <property type="match status" value="2"/>
</dbReference>
<evidence type="ECO:0000256" key="1">
    <source>
        <dbReference type="ARBA" id="ARBA00022450"/>
    </source>
</evidence>
<feature type="active site" description="Proton donor; for dehydratase activity" evidence="4">
    <location>
        <position position="1529"/>
    </location>
</feature>
<dbReference type="NCBIfam" id="TIGR04532">
    <property type="entry name" value="PT_fungal_PKS"/>
    <property type="match status" value="1"/>
</dbReference>
<dbReference type="SUPFAM" id="SSF53901">
    <property type="entry name" value="Thiolase-like"/>
    <property type="match status" value="1"/>
</dbReference>
<dbReference type="Gene3D" id="3.10.129.110">
    <property type="entry name" value="Polyketide synthase dehydratase"/>
    <property type="match status" value="1"/>
</dbReference>
<feature type="region of interest" description="C-terminal hotdog fold" evidence="4">
    <location>
        <begin position="1467"/>
        <end position="1616"/>
    </location>
</feature>
<dbReference type="Gene3D" id="3.40.47.10">
    <property type="match status" value="1"/>
</dbReference>
<gene>
    <name evidence="9" type="ORF">BGW36DRAFT_432273</name>
</gene>
<dbReference type="InterPro" id="IPR036736">
    <property type="entry name" value="ACP-like_sf"/>
</dbReference>
<name>A0AAD4PT94_9EURO</name>
<dbReference type="PROSITE" id="PS00606">
    <property type="entry name" value="KS3_1"/>
    <property type="match status" value="1"/>
</dbReference>
<organism evidence="9 10">
    <name type="scientific">Talaromyces proteolyticus</name>
    <dbReference type="NCBI Taxonomy" id="1131652"/>
    <lineage>
        <taxon>Eukaryota</taxon>
        <taxon>Fungi</taxon>
        <taxon>Dikarya</taxon>
        <taxon>Ascomycota</taxon>
        <taxon>Pezizomycotina</taxon>
        <taxon>Eurotiomycetes</taxon>
        <taxon>Eurotiomycetidae</taxon>
        <taxon>Eurotiales</taxon>
        <taxon>Trichocomaceae</taxon>
        <taxon>Talaromyces</taxon>
        <taxon>Talaromyces sect. Bacilispori</taxon>
    </lineage>
</organism>
<dbReference type="InterPro" id="IPR014031">
    <property type="entry name" value="Ketoacyl_synth_C"/>
</dbReference>
<dbReference type="InterPro" id="IPR029058">
    <property type="entry name" value="AB_hydrolase_fold"/>
</dbReference>
<dbReference type="Pfam" id="PF00975">
    <property type="entry name" value="Thioesterase"/>
    <property type="match status" value="1"/>
</dbReference>
<proteinExistence type="predicted"/>
<dbReference type="PROSITE" id="PS52004">
    <property type="entry name" value="KS3_2"/>
    <property type="match status" value="1"/>
</dbReference>
<protein>
    <submittedName>
        <fullName evidence="9">Beta-ketoacyl synthase</fullName>
    </submittedName>
</protein>
<keyword evidence="10" id="KW-1185">Reference proteome</keyword>
<dbReference type="EMBL" id="JAJTJA010000013">
    <property type="protein sequence ID" value="KAH8690471.1"/>
    <property type="molecule type" value="Genomic_DNA"/>
</dbReference>